<dbReference type="RefSeq" id="WP_107288983.1">
    <property type="nucleotide sequence ID" value="NZ_PYNF01000003.1"/>
</dbReference>
<evidence type="ECO:0000313" key="1">
    <source>
        <dbReference type="EMBL" id="PSV00353.1"/>
    </source>
</evidence>
<protein>
    <submittedName>
        <fullName evidence="1">Uncharacterized protein</fullName>
    </submittedName>
</protein>
<proteinExistence type="predicted"/>
<dbReference type="AlphaFoldDB" id="A0A2T3KL21"/>
<organism evidence="1 2">
    <name type="scientific">Photobacterium kishitanii</name>
    <dbReference type="NCBI Taxonomy" id="318456"/>
    <lineage>
        <taxon>Bacteria</taxon>
        <taxon>Pseudomonadati</taxon>
        <taxon>Pseudomonadota</taxon>
        <taxon>Gammaproteobacteria</taxon>
        <taxon>Vibrionales</taxon>
        <taxon>Vibrionaceae</taxon>
        <taxon>Photobacterium</taxon>
    </lineage>
</organism>
<name>A0A2T3KL21_9GAMM</name>
<comment type="caution">
    <text evidence="1">The sequence shown here is derived from an EMBL/GenBank/DDBJ whole genome shotgun (WGS) entry which is preliminary data.</text>
</comment>
<sequence>MSVIPVKLKKTDNGWTAEDTKFLTDISIHSYGSHYYIKAKNIDLKYSISDDVFKQSAVKKWLAEYDENYLLQKEEKLREEAEEERKYQEKCAEIKSCHNEYCLDAMDSDAKVGDFITARFASANKDNTIGGYFYKCQQEESQKEDRIWIFSTEKGWHWEILNNWNDSKVKIVKIANVSDKTYDALAGDLLSSSNLADAGVTFECGGEKSDYKVNKDIYPDIETFWKFASTQEKELWKKESWLIGALIKSPNRRPFVVDTQGYSYARYVGLFVSDNK</sequence>
<dbReference type="Proteomes" id="UP000241426">
    <property type="component" value="Unassembled WGS sequence"/>
</dbReference>
<gene>
    <name evidence="1" type="ORF">C9J27_04295</name>
</gene>
<reference evidence="1 2" key="1">
    <citation type="submission" date="2018-01" db="EMBL/GenBank/DDBJ databases">
        <title>Whole genome sequencing of Histamine producing bacteria.</title>
        <authorList>
            <person name="Butler K."/>
        </authorList>
    </citation>
    <scope>NUCLEOTIDE SEQUENCE [LARGE SCALE GENOMIC DNA]</scope>
    <source>
        <strain evidence="1 2">FS-7.2</strain>
    </source>
</reference>
<dbReference type="EMBL" id="PYNF01000003">
    <property type="protein sequence ID" value="PSV00353.1"/>
    <property type="molecule type" value="Genomic_DNA"/>
</dbReference>
<accession>A0A2T3KL21</accession>
<evidence type="ECO:0000313" key="2">
    <source>
        <dbReference type="Proteomes" id="UP000241426"/>
    </source>
</evidence>